<feature type="domain" description="PiggyBac transposable element-derived protein" evidence="1">
    <location>
        <begin position="87"/>
        <end position="204"/>
    </location>
</feature>
<dbReference type="GO" id="GO:0043565">
    <property type="term" value="F:sequence-specific DNA binding"/>
    <property type="evidence" value="ECO:0007669"/>
    <property type="project" value="TreeGrafter"/>
</dbReference>
<reference evidence="3" key="1">
    <citation type="submission" date="2022-11" db="UniProtKB">
        <authorList>
            <consortium name="WormBaseParasite"/>
        </authorList>
    </citation>
    <scope>IDENTIFICATION</scope>
</reference>
<dbReference type="PANTHER" id="PTHR47055">
    <property type="entry name" value="DDE_TNP_1_7 DOMAIN-CONTAINING PROTEIN"/>
    <property type="match status" value="1"/>
</dbReference>
<dbReference type="Pfam" id="PF13843">
    <property type="entry name" value="DDE_Tnp_1_7"/>
    <property type="match status" value="1"/>
</dbReference>
<sequence length="210" mass="23462">MNAEEAFRLAQADLEDGEVVGIEIDLVPPNDEDNTDEDDVEEDTGGEFLNMGKWQLRTEARVKRYKRGAHPVNQVEGEFEYVGENEMEVVSGYMLCFEPYQGSSGPIQVNKSLGVGGSVVCFLLNKLSNHKFNVYGDRYFSSIKLARTLNLLGHNYTGTVNSNRVENCPLANQDTSKQPRGYHEAVLDKSNGVAVVSWNDSRLAKVYNFI</sequence>
<accession>A0A914DBD8</accession>
<evidence type="ECO:0000259" key="1">
    <source>
        <dbReference type="Pfam" id="PF13843"/>
    </source>
</evidence>
<evidence type="ECO:0000313" key="2">
    <source>
        <dbReference type="Proteomes" id="UP000887540"/>
    </source>
</evidence>
<dbReference type="WBParaSite" id="ACRNAN_scaffold22857.g23189.t1">
    <property type="protein sequence ID" value="ACRNAN_scaffold22857.g23189.t1"/>
    <property type="gene ID" value="ACRNAN_scaffold22857.g23189"/>
</dbReference>
<keyword evidence="2" id="KW-1185">Reference proteome</keyword>
<dbReference type="InterPro" id="IPR029526">
    <property type="entry name" value="PGBD"/>
</dbReference>
<evidence type="ECO:0000313" key="3">
    <source>
        <dbReference type="WBParaSite" id="ACRNAN_scaffold22857.g23189.t1"/>
    </source>
</evidence>
<organism evidence="2 3">
    <name type="scientific">Acrobeloides nanus</name>
    <dbReference type="NCBI Taxonomy" id="290746"/>
    <lineage>
        <taxon>Eukaryota</taxon>
        <taxon>Metazoa</taxon>
        <taxon>Ecdysozoa</taxon>
        <taxon>Nematoda</taxon>
        <taxon>Chromadorea</taxon>
        <taxon>Rhabditida</taxon>
        <taxon>Tylenchina</taxon>
        <taxon>Cephalobomorpha</taxon>
        <taxon>Cephaloboidea</taxon>
        <taxon>Cephalobidae</taxon>
        <taxon>Acrobeloides</taxon>
    </lineage>
</organism>
<name>A0A914DBD8_9BILA</name>
<proteinExistence type="predicted"/>
<dbReference type="PANTHER" id="PTHR47055:SF3">
    <property type="entry name" value="PHORBOL-ESTER_DAG-TYPE DOMAIN-CONTAINING PROTEIN"/>
    <property type="match status" value="1"/>
</dbReference>
<dbReference type="InterPro" id="IPR052638">
    <property type="entry name" value="PiggyBac_TE-derived"/>
</dbReference>
<dbReference type="AlphaFoldDB" id="A0A914DBD8"/>
<protein>
    <submittedName>
        <fullName evidence="3">PiggyBac transposable element-derived protein domain-containing protein</fullName>
    </submittedName>
</protein>
<dbReference type="Proteomes" id="UP000887540">
    <property type="component" value="Unplaced"/>
</dbReference>